<dbReference type="EMBL" id="CAEZSS010000077">
    <property type="protein sequence ID" value="CAB4546263.1"/>
    <property type="molecule type" value="Genomic_DNA"/>
</dbReference>
<reference evidence="1" key="1">
    <citation type="submission" date="2020-05" db="EMBL/GenBank/DDBJ databases">
        <authorList>
            <person name="Chiriac C."/>
            <person name="Salcher M."/>
            <person name="Ghai R."/>
            <person name="Kavagutti S V."/>
        </authorList>
    </citation>
    <scope>NUCLEOTIDE SEQUENCE</scope>
</reference>
<evidence type="ECO:0000313" key="1">
    <source>
        <dbReference type="EMBL" id="CAB4546263.1"/>
    </source>
</evidence>
<protein>
    <submittedName>
        <fullName evidence="1">Unannotated protein</fullName>
    </submittedName>
</protein>
<organism evidence="1">
    <name type="scientific">freshwater metagenome</name>
    <dbReference type="NCBI Taxonomy" id="449393"/>
    <lineage>
        <taxon>unclassified sequences</taxon>
        <taxon>metagenomes</taxon>
        <taxon>ecological metagenomes</taxon>
    </lineage>
</organism>
<sequence length="58" mass="5987">MVPVVSTVTWAIKTMSLPDLSIASRAPLTAALACNKSCVVSINKASLPPSINPFEASS</sequence>
<accession>A0A6J6C6Z1</accession>
<proteinExistence type="predicted"/>
<gene>
    <name evidence="1" type="ORF">UFOPK1505_00502</name>
</gene>
<dbReference type="AlphaFoldDB" id="A0A6J6C6Z1"/>
<name>A0A6J6C6Z1_9ZZZZ</name>